<organism evidence="2 3">
    <name type="scientific">Chryseobacterium wanjuense</name>
    <dbReference type="NCBI Taxonomy" id="356305"/>
    <lineage>
        <taxon>Bacteria</taxon>
        <taxon>Pseudomonadati</taxon>
        <taxon>Bacteroidota</taxon>
        <taxon>Flavobacteriia</taxon>
        <taxon>Flavobacteriales</taxon>
        <taxon>Weeksellaceae</taxon>
        <taxon>Chryseobacterium group</taxon>
        <taxon>Chryseobacterium</taxon>
    </lineage>
</organism>
<proteinExistence type="predicted"/>
<dbReference type="AlphaFoldDB" id="A0A1I0NCX4"/>
<dbReference type="EMBL" id="FOIU01000001">
    <property type="protein sequence ID" value="SEV98508.1"/>
    <property type="molecule type" value="Genomic_DNA"/>
</dbReference>
<dbReference type="RefSeq" id="WP_139176691.1">
    <property type="nucleotide sequence ID" value="NZ_FOIU01000001.1"/>
</dbReference>
<gene>
    <name evidence="2" type="ORF">SAMN05421841_0488</name>
</gene>
<dbReference type="STRING" id="356305.SAMN05421841_0488"/>
<dbReference type="Proteomes" id="UP000199469">
    <property type="component" value="Unassembled WGS sequence"/>
</dbReference>
<protein>
    <submittedName>
        <fullName evidence="2">Uncharacterized protein</fullName>
    </submittedName>
</protein>
<feature type="region of interest" description="Disordered" evidence="1">
    <location>
        <begin position="251"/>
        <end position="283"/>
    </location>
</feature>
<feature type="compositionally biased region" description="Gly residues" evidence="1">
    <location>
        <begin position="259"/>
        <end position="270"/>
    </location>
</feature>
<evidence type="ECO:0000313" key="3">
    <source>
        <dbReference type="Proteomes" id="UP000199469"/>
    </source>
</evidence>
<dbReference type="OrthoDB" id="1234320at2"/>
<dbReference type="PROSITE" id="PS51257">
    <property type="entry name" value="PROKAR_LIPOPROTEIN"/>
    <property type="match status" value="1"/>
</dbReference>
<accession>A0A1I0NCX4</accession>
<evidence type="ECO:0000256" key="1">
    <source>
        <dbReference type="SAM" id="MobiDB-lite"/>
    </source>
</evidence>
<reference evidence="3" key="1">
    <citation type="submission" date="2016-10" db="EMBL/GenBank/DDBJ databases">
        <authorList>
            <person name="Varghese N."/>
            <person name="Submissions S."/>
        </authorList>
    </citation>
    <scope>NUCLEOTIDE SEQUENCE [LARGE SCALE GENOMIC DNA]</scope>
    <source>
        <strain evidence="3">DSM 17724</strain>
    </source>
</reference>
<sequence length="535" mass="59951">MKNKFFLWLSLLITLSIVLYSCRNEDFAKAETDPQRNNANFFKHQSDIYSKAGVDYINILEAYNKETDFLSTMPDQRGIPIWDKMQIFDAEGATGLMIPLSYDNETLSSILFANLDEKNSVLNVKNYDNSILKNLVYNTEIDIKARTQMFYTFMYVDHQTFGTESFTGIPYDMFDGDQHQENSNTYGRVWLNDFKSPSNPHYDTSKMTIMVDICVTSWHCKEGKSWKNCDKCGTCLSYSCTTIGSGTFDDPIYSPGTGTSPGSGGGGGGSPSPEGIPPVDPCTQSGMPFYRIAPQCAGNNGGGNLDDEELLPPQSPCETLTKAKQDSKVNNALEELKSKTLLKQEYTYEISRKYNNSTQDYDYDTNLKIGDGFSVVVSTGEYIKGNAHNHPSDGVRIPSVGDIMWMKICKENIAPSKAVAYNIIVCSNPINPNDTTKANIYAIATDDYDSIASKIDEMLNRSDLAGKSYDEKRQKLLDEDDRYYAGINENSTELEIKFLQKYGSFGLGLYKFDKTTNKWTKLTYDGNIITLTPCE</sequence>
<evidence type="ECO:0000313" key="2">
    <source>
        <dbReference type="EMBL" id="SEV98508.1"/>
    </source>
</evidence>
<name>A0A1I0NCX4_9FLAO</name>
<keyword evidence="3" id="KW-1185">Reference proteome</keyword>